<proteinExistence type="predicted"/>
<evidence type="ECO:0000259" key="2">
    <source>
        <dbReference type="Pfam" id="PF01494"/>
    </source>
</evidence>
<organism evidence="3 4">
    <name type="scientific">Streptomyces poonensis</name>
    <dbReference type="NCBI Taxonomy" id="68255"/>
    <lineage>
        <taxon>Bacteria</taxon>
        <taxon>Bacillati</taxon>
        <taxon>Actinomycetota</taxon>
        <taxon>Actinomycetes</taxon>
        <taxon>Kitasatosporales</taxon>
        <taxon>Streptomycetaceae</taxon>
        <taxon>Streptomyces</taxon>
    </lineage>
</organism>
<keyword evidence="1" id="KW-0812">Transmembrane</keyword>
<reference evidence="3" key="1">
    <citation type="journal article" date="2014" name="Int. J. Syst. Evol. Microbiol.">
        <title>Complete genome sequence of Corynebacterium casei LMG S-19264T (=DSM 44701T), isolated from a smear-ripened cheese.</title>
        <authorList>
            <consortium name="US DOE Joint Genome Institute (JGI-PGF)"/>
            <person name="Walter F."/>
            <person name="Albersmeier A."/>
            <person name="Kalinowski J."/>
            <person name="Ruckert C."/>
        </authorList>
    </citation>
    <scope>NUCLEOTIDE SEQUENCE</scope>
    <source>
        <strain evidence="3">JCM 4815</strain>
    </source>
</reference>
<dbReference type="InterPro" id="IPR036188">
    <property type="entry name" value="FAD/NAD-bd_sf"/>
</dbReference>
<keyword evidence="4" id="KW-1185">Reference proteome</keyword>
<dbReference type="GO" id="GO:0071949">
    <property type="term" value="F:FAD binding"/>
    <property type="evidence" value="ECO:0007669"/>
    <property type="project" value="InterPro"/>
</dbReference>
<evidence type="ECO:0000313" key="4">
    <source>
        <dbReference type="Proteomes" id="UP000622166"/>
    </source>
</evidence>
<evidence type="ECO:0000313" key="3">
    <source>
        <dbReference type="EMBL" id="GGZ30135.1"/>
    </source>
</evidence>
<comment type="caution">
    <text evidence="3">The sequence shown here is derived from an EMBL/GenBank/DDBJ whole genome shotgun (WGS) entry which is preliminary data.</text>
</comment>
<keyword evidence="1" id="KW-1133">Transmembrane helix</keyword>
<dbReference type="InterPro" id="IPR002938">
    <property type="entry name" value="FAD-bd"/>
</dbReference>
<dbReference type="EMBL" id="BMVW01000014">
    <property type="protein sequence ID" value="GGZ30135.1"/>
    <property type="molecule type" value="Genomic_DNA"/>
</dbReference>
<protein>
    <recommendedName>
        <fullName evidence="2">FAD-binding domain-containing protein</fullName>
    </recommendedName>
</protein>
<dbReference type="Proteomes" id="UP000622166">
    <property type="component" value="Unassembled WGS sequence"/>
</dbReference>
<feature type="transmembrane region" description="Helical" evidence="1">
    <location>
        <begin position="6"/>
        <end position="28"/>
    </location>
</feature>
<name>A0A918Q1M1_9ACTN</name>
<keyword evidence="1" id="KW-0472">Membrane</keyword>
<evidence type="ECO:0000256" key="1">
    <source>
        <dbReference type="SAM" id="Phobius"/>
    </source>
</evidence>
<dbReference type="RefSeq" id="WP_189864195.1">
    <property type="nucleotide sequence ID" value="NZ_BMVW01000014.1"/>
</dbReference>
<dbReference type="SUPFAM" id="SSF51905">
    <property type="entry name" value="FAD/NAD(P)-binding domain"/>
    <property type="match status" value="1"/>
</dbReference>
<gene>
    <name evidence="3" type="ORF">GCM10010365_58260</name>
</gene>
<accession>A0A918Q1M1</accession>
<reference evidence="3" key="2">
    <citation type="submission" date="2020-09" db="EMBL/GenBank/DDBJ databases">
        <authorList>
            <person name="Sun Q."/>
            <person name="Ohkuma M."/>
        </authorList>
    </citation>
    <scope>NUCLEOTIDE SEQUENCE</scope>
    <source>
        <strain evidence="3">JCM 4815</strain>
    </source>
</reference>
<dbReference type="AlphaFoldDB" id="A0A918Q1M1"/>
<sequence>MHHDAASTAHVLVIGGSLAGLMAGIALARQGHEVILLERADRHRPSGAALSVSESALRTILGPEHAIRQLENVDESWQRWRSCDCRDGVERPCGPVRGSRRE</sequence>
<dbReference type="Pfam" id="PF01494">
    <property type="entry name" value="FAD_binding_3"/>
    <property type="match status" value="1"/>
</dbReference>
<feature type="domain" description="FAD-binding" evidence="2">
    <location>
        <begin position="9"/>
        <end position="59"/>
    </location>
</feature>
<dbReference type="Gene3D" id="3.50.50.60">
    <property type="entry name" value="FAD/NAD(P)-binding domain"/>
    <property type="match status" value="1"/>
</dbReference>